<dbReference type="InterPro" id="IPR014186">
    <property type="entry name" value="S-formylglutathione_hydrol"/>
</dbReference>
<protein>
    <recommendedName>
        <fullName evidence="4 8">S-formylglutathione hydrolase</fullName>
        <ecNumber evidence="3 8">3.1.2.12</ecNumber>
    </recommendedName>
</protein>
<dbReference type="Proteomes" id="UP000515158">
    <property type="component" value="Unplaced"/>
</dbReference>
<evidence type="ECO:0000256" key="4">
    <source>
        <dbReference type="ARBA" id="ARBA00016774"/>
    </source>
</evidence>
<comment type="subcellular location">
    <subcellularLocation>
        <location evidence="8">Cytoplasm</location>
    </subcellularLocation>
</comment>
<comment type="similarity">
    <text evidence="2 8">Belongs to the esterase D family.</text>
</comment>
<evidence type="ECO:0000256" key="7">
    <source>
        <dbReference type="PIRSR" id="PIRSR614186-1"/>
    </source>
</evidence>
<dbReference type="GO" id="GO:0046294">
    <property type="term" value="P:formaldehyde catabolic process"/>
    <property type="evidence" value="ECO:0007669"/>
    <property type="project" value="InterPro"/>
</dbReference>
<dbReference type="EC" id="3.1.2.12" evidence="3 8"/>
<reference evidence="10" key="1">
    <citation type="submission" date="2025-08" db="UniProtKB">
        <authorList>
            <consortium name="RefSeq"/>
        </authorList>
    </citation>
    <scope>IDENTIFICATION</scope>
    <source>
        <tissue evidence="10">Total insect</tissue>
    </source>
</reference>
<organism evidence="10">
    <name type="scientific">Thrips palmi</name>
    <name type="common">Melon thrips</name>
    <dbReference type="NCBI Taxonomy" id="161013"/>
    <lineage>
        <taxon>Eukaryota</taxon>
        <taxon>Metazoa</taxon>
        <taxon>Ecdysozoa</taxon>
        <taxon>Arthropoda</taxon>
        <taxon>Hexapoda</taxon>
        <taxon>Insecta</taxon>
        <taxon>Pterygota</taxon>
        <taxon>Neoptera</taxon>
        <taxon>Paraneoptera</taxon>
        <taxon>Thysanoptera</taxon>
        <taxon>Terebrantia</taxon>
        <taxon>Thripoidea</taxon>
        <taxon>Thripidae</taxon>
        <taxon>Thrips</taxon>
    </lineage>
</organism>
<dbReference type="KEGG" id="tpal:117643786"/>
<dbReference type="GO" id="GO:0018738">
    <property type="term" value="F:S-formylglutathione hydrolase activity"/>
    <property type="evidence" value="ECO:0007669"/>
    <property type="project" value="UniProtKB-EC"/>
</dbReference>
<evidence type="ECO:0000256" key="5">
    <source>
        <dbReference type="ARBA" id="ARBA00022487"/>
    </source>
</evidence>
<evidence type="ECO:0000256" key="6">
    <source>
        <dbReference type="ARBA" id="ARBA00022801"/>
    </source>
</evidence>
<dbReference type="FunFam" id="3.40.50.1820:FF:000002">
    <property type="entry name" value="S-formylglutathione hydrolase"/>
    <property type="match status" value="1"/>
</dbReference>
<keyword evidence="9" id="KW-1185">Reference proteome</keyword>
<evidence type="ECO:0000313" key="9">
    <source>
        <dbReference type="Proteomes" id="UP000515158"/>
    </source>
</evidence>
<name>A0A6P8YPF3_THRPL</name>
<dbReference type="Pfam" id="PF00756">
    <property type="entry name" value="Esterase"/>
    <property type="match status" value="1"/>
</dbReference>
<comment type="function">
    <text evidence="1 8">Serine hydrolase involved in the detoxification of formaldehyde.</text>
</comment>
<dbReference type="SUPFAM" id="SSF53474">
    <property type="entry name" value="alpha/beta-Hydrolases"/>
    <property type="match status" value="1"/>
</dbReference>
<dbReference type="GO" id="GO:0052689">
    <property type="term" value="F:carboxylic ester hydrolase activity"/>
    <property type="evidence" value="ECO:0007669"/>
    <property type="project" value="UniProtKB-KW"/>
</dbReference>
<dbReference type="Gene3D" id="3.40.50.1820">
    <property type="entry name" value="alpha/beta hydrolase"/>
    <property type="match status" value="1"/>
</dbReference>
<evidence type="ECO:0000256" key="1">
    <source>
        <dbReference type="ARBA" id="ARBA00002608"/>
    </source>
</evidence>
<feature type="active site" description="Charge relay system" evidence="7">
    <location>
        <position position="230"/>
    </location>
</feature>
<dbReference type="PANTHER" id="PTHR10061">
    <property type="entry name" value="S-FORMYLGLUTATHIONE HYDROLASE"/>
    <property type="match status" value="1"/>
</dbReference>
<dbReference type="NCBIfam" id="TIGR02821">
    <property type="entry name" value="fghA_ester_D"/>
    <property type="match status" value="1"/>
</dbReference>
<dbReference type="AlphaFoldDB" id="A0A6P8YPF3"/>
<comment type="catalytic activity">
    <reaction evidence="8">
        <text>S-formylglutathione + H2O = formate + glutathione + H(+)</text>
        <dbReference type="Rhea" id="RHEA:14961"/>
        <dbReference type="ChEBI" id="CHEBI:15377"/>
        <dbReference type="ChEBI" id="CHEBI:15378"/>
        <dbReference type="ChEBI" id="CHEBI:15740"/>
        <dbReference type="ChEBI" id="CHEBI:57688"/>
        <dbReference type="ChEBI" id="CHEBI:57925"/>
        <dbReference type="EC" id="3.1.2.12"/>
    </reaction>
</comment>
<dbReference type="GeneID" id="117643786"/>
<dbReference type="GO" id="GO:0005829">
    <property type="term" value="C:cytosol"/>
    <property type="evidence" value="ECO:0007669"/>
    <property type="project" value="TreeGrafter"/>
</dbReference>
<feature type="active site" description="Charge relay system" evidence="7">
    <location>
        <position position="149"/>
    </location>
</feature>
<proteinExistence type="inferred from homology"/>
<keyword evidence="8" id="KW-0963">Cytoplasm</keyword>
<evidence type="ECO:0000256" key="8">
    <source>
        <dbReference type="RuleBase" id="RU363068"/>
    </source>
</evidence>
<gene>
    <name evidence="10" type="primary">LOC117643786</name>
</gene>
<dbReference type="InParanoid" id="A0A6P8YPF3"/>
<feature type="active site" description="Charge relay system" evidence="7">
    <location>
        <position position="262"/>
    </location>
</feature>
<evidence type="ECO:0000256" key="2">
    <source>
        <dbReference type="ARBA" id="ARBA00005622"/>
    </source>
</evidence>
<dbReference type="OrthoDB" id="420518at2759"/>
<keyword evidence="5 8" id="KW-0719">Serine esterase</keyword>
<dbReference type="InterPro" id="IPR000801">
    <property type="entry name" value="Esterase-like"/>
</dbReference>
<evidence type="ECO:0000313" key="10">
    <source>
        <dbReference type="RefSeq" id="XP_034238761.1"/>
    </source>
</evidence>
<evidence type="ECO:0000256" key="3">
    <source>
        <dbReference type="ARBA" id="ARBA00012479"/>
    </source>
</evidence>
<dbReference type="FunCoup" id="A0A6P8YPF3">
    <property type="interactions" value="1273"/>
</dbReference>
<dbReference type="RefSeq" id="XP_034238761.1">
    <property type="nucleotide sequence ID" value="XM_034382870.1"/>
</dbReference>
<dbReference type="PANTHER" id="PTHR10061:SF0">
    <property type="entry name" value="S-FORMYLGLUTATHIONE HYDROLASE"/>
    <property type="match status" value="1"/>
</dbReference>
<dbReference type="InterPro" id="IPR029058">
    <property type="entry name" value="AB_hydrolase_fold"/>
</dbReference>
<sequence length="284" mass="31344">MALTETSSAKCFGGWQKVFAHESKELGCHMNFAIYLPPQAEDGKVPLIFWLSGLTCTEQNFITKAGAHRYAAEHGVAIVCPDTSPRGLQIPGEDDGWDFGSGAGFYVDATAEPWKKNYRMYSYVTKELPALVFDNFPVSSDRVSIMGHSMGGHGALICALKNPGKYKTVSAFAPICNPTEVPWGQKAFAGYLGPRGSGDSDLWAQYDATLLLKNYSGPPMDILIDQGTQDTWLTQLLPDNFVKACQAANMPVVLQLRDGYDHGYYFISTFIEEHIKHHARYLKA</sequence>
<keyword evidence="6 8" id="KW-0378">Hydrolase</keyword>
<accession>A0A6P8YPF3</accession>